<evidence type="ECO:0000256" key="1">
    <source>
        <dbReference type="SAM" id="MobiDB-lite"/>
    </source>
</evidence>
<feature type="region of interest" description="Disordered" evidence="1">
    <location>
        <begin position="1"/>
        <end position="58"/>
    </location>
</feature>
<evidence type="ECO:0000313" key="3">
    <source>
        <dbReference type="EnsemblPlants" id="KQJ95374"/>
    </source>
</evidence>
<reference evidence="3" key="3">
    <citation type="submission" date="2018-08" db="UniProtKB">
        <authorList>
            <consortium name="EnsemblPlants"/>
        </authorList>
    </citation>
    <scope>IDENTIFICATION</scope>
    <source>
        <strain evidence="3">cv. Bd21</strain>
    </source>
</reference>
<dbReference type="EMBL" id="CM000882">
    <property type="protein sequence ID" value="KQJ95374.1"/>
    <property type="molecule type" value="Genomic_DNA"/>
</dbReference>
<dbReference type="InParanoid" id="A0A0Q3F7I5"/>
<dbReference type="EnsemblPlants" id="KQJ95374">
    <property type="protein sequence ID" value="KQJ95374"/>
    <property type="gene ID" value="BRADI_3g16827v3"/>
</dbReference>
<gene>
    <name evidence="2" type="ORF">BRADI_3g16827v3</name>
</gene>
<keyword evidence="4" id="KW-1185">Reference proteome</keyword>
<reference evidence="2 3" key="1">
    <citation type="journal article" date="2010" name="Nature">
        <title>Genome sequencing and analysis of the model grass Brachypodium distachyon.</title>
        <authorList>
            <consortium name="International Brachypodium Initiative"/>
        </authorList>
    </citation>
    <scope>NUCLEOTIDE SEQUENCE [LARGE SCALE GENOMIC DNA]</scope>
    <source>
        <strain evidence="2 3">Bd21</strain>
    </source>
</reference>
<sequence length="232" mass="26168">MVTSPSRGRPRGRGSGFRSAHGEMESAALLRRGRIAGSSSRGRATRGHSIPSPPPEIWNPKLFGSQKPHVLHEIFSKFEPFKVLLMKDISFDGLAEMSNLQWNWQFSFFCLFQTDADADPIEFEYPDGTRVPMYPSHVHGIIGIKSEGTHISVVDENVPEEIVEEVCRALGVEELTISAVWRVVERKINEQSTKQEQEAFQIGVVILAFAFMLDCRDREPKMPIFTSLPKHC</sequence>
<dbReference type="Gramene" id="KQJ95374">
    <property type="protein sequence ID" value="KQJ95374"/>
    <property type="gene ID" value="BRADI_3g16827v3"/>
</dbReference>
<dbReference type="Proteomes" id="UP000008810">
    <property type="component" value="Chromosome 3"/>
</dbReference>
<organism evidence="2">
    <name type="scientific">Brachypodium distachyon</name>
    <name type="common">Purple false brome</name>
    <name type="synonym">Trachynia distachya</name>
    <dbReference type="NCBI Taxonomy" id="15368"/>
    <lineage>
        <taxon>Eukaryota</taxon>
        <taxon>Viridiplantae</taxon>
        <taxon>Streptophyta</taxon>
        <taxon>Embryophyta</taxon>
        <taxon>Tracheophyta</taxon>
        <taxon>Spermatophyta</taxon>
        <taxon>Magnoliopsida</taxon>
        <taxon>Liliopsida</taxon>
        <taxon>Poales</taxon>
        <taxon>Poaceae</taxon>
        <taxon>BOP clade</taxon>
        <taxon>Pooideae</taxon>
        <taxon>Stipodae</taxon>
        <taxon>Brachypodieae</taxon>
        <taxon>Brachypodium</taxon>
    </lineage>
</organism>
<proteinExistence type="predicted"/>
<dbReference type="AlphaFoldDB" id="A0A0Q3F7I5"/>
<name>A0A0Q3F7I5_BRADI</name>
<reference evidence="2" key="2">
    <citation type="submission" date="2017-06" db="EMBL/GenBank/DDBJ databases">
        <title>WGS assembly of Brachypodium distachyon.</title>
        <authorList>
            <consortium name="The International Brachypodium Initiative"/>
            <person name="Lucas S."/>
            <person name="Harmon-Smith M."/>
            <person name="Lail K."/>
            <person name="Tice H."/>
            <person name="Grimwood J."/>
            <person name="Bruce D."/>
            <person name="Barry K."/>
            <person name="Shu S."/>
            <person name="Lindquist E."/>
            <person name="Wang M."/>
            <person name="Pitluck S."/>
            <person name="Vogel J.P."/>
            <person name="Garvin D.F."/>
            <person name="Mockler T.C."/>
            <person name="Schmutz J."/>
            <person name="Rokhsar D."/>
            <person name="Bevan M.W."/>
        </authorList>
    </citation>
    <scope>NUCLEOTIDE SEQUENCE</scope>
    <source>
        <strain evidence="2">Bd21</strain>
    </source>
</reference>
<protein>
    <submittedName>
        <fullName evidence="2 3">Uncharacterized protein</fullName>
    </submittedName>
</protein>
<evidence type="ECO:0000313" key="2">
    <source>
        <dbReference type="EMBL" id="KQJ95374.1"/>
    </source>
</evidence>
<evidence type="ECO:0000313" key="4">
    <source>
        <dbReference type="Proteomes" id="UP000008810"/>
    </source>
</evidence>
<accession>A0A0Q3F7I5</accession>